<dbReference type="RefSeq" id="WP_003022299.1">
    <property type="nucleotide sequence ID" value="NZ_CACRSY010000004.1"/>
</dbReference>
<dbReference type="Pfam" id="PF08281">
    <property type="entry name" value="Sigma70_r4_2"/>
    <property type="match status" value="1"/>
</dbReference>
<feature type="domain" description="RNA polymerase sigma factor 70 region 4 type 2" evidence="7">
    <location>
        <begin position="104"/>
        <end position="155"/>
    </location>
</feature>
<keyword evidence="3" id="KW-0731">Sigma factor</keyword>
<protein>
    <submittedName>
        <fullName evidence="8">RNA polymerase sigma factor SigM</fullName>
    </submittedName>
</protein>
<dbReference type="GO" id="GO:0016987">
    <property type="term" value="F:sigma factor activity"/>
    <property type="evidence" value="ECO:0007669"/>
    <property type="project" value="UniProtKB-KW"/>
</dbReference>
<evidence type="ECO:0000313" key="8">
    <source>
        <dbReference type="EMBL" id="VYS72713.1"/>
    </source>
</evidence>
<feature type="domain" description="RNA polymerase sigma-70 region 2" evidence="6">
    <location>
        <begin position="9"/>
        <end position="72"/>
    </location>
</feature>
<evidence type="ECO:0000259" key="6">
    <source>
        <dbReference type="Pfam" id="PF04542"/>
    </source>
</evidence>
<dbReference type="GO" id="GO:0006352">
    <property type="term" value="P:DNA-templated transcription initiation"/>
    <property type="evidence" value="ECO:0007669"/>
    <property type="project" value="InterPro"/>
</dbReference>
<proteinExistence type="inferred from homology"/>
<dbReference type="NCBIfam" id="TIGR02937">
    <property type="entry name" value="sigma70-ECF"/>
    <property type="match status" value="1"/>
</dbReference>
<sequence length="163" mass="19090">MKKDEWQLIYEKYHKSVYLYALSLTKNRTDAEDLLQETFVKAFLSYENTGSLKGWLVKVLRNEFYNLCYKRKKELLDDGELICEYLSSEEDLLAGMIEQEERKALFLAIAALPVQMKEILMESIYFQLSDEAIAKAHGLTKENVRQIRCRAKKKLISSMKEGM</sequence>
<dbReference type="PANTHER" id="PTHR43133">
    <property type="entry name" value="RNA POLYMERASE ECF-TYPE SIGMA FACTO"/>
    <property type="match status" value="1"/>
</dbReference>
<dbReference type="Gene3D" id="1.10.1740.10">
    <property type="match status" value="1"/>
</dbReference>
<dbReference type="InterPro" id="IPR014284">
    <property type="entry name" value="RNA_pol_sigma-70_dom"/>
</dbReference>
<dbReference type="Gene3D" id="1.10.10.10">
    <property type="entry name" value="Winged helix-like DNA-binding domain superfamily/Winged helix DNA-binding domain"/>
    <property type="match status" value="1"/>
</dbReference>
<evidence type="ECO:0000256" key="5">
    <source>
        <dbReference type="ARBA" id="ARBA00023163"/>
    </source>
</evidence>
<dbReference type="Pfam" id="PF04542">
    <property type="entry name" value="Sigma70_r2"/>
    <property type="match status" value="1"/>
</dbReference>
<evidence type="ECO:0000256" key="2">
    <source>
        <dbReference type="ARBA" id="ARBA00023015"/>
    </source>
</evidence>
<reference evidence="8" key="1">
    <citation type="submission" date="2019-11" db="EMBL/GenBank/DDBJ databases">
        <authorList>
            <person name="Feng L."/>
        </authorList>
    </citation>
    <scope>NUCLEOTIDE SEQUENCE</scope>
    <source>
        <strain evidence="8">BhanseniiLFYP23</strain>
    </source>
</reference>
<dbReference type="InterPro" id="IPR036388">
    <property type="entry name" value="WH-like_DNA-bd_sf"/>
</dbReference>
<keyword evidence="4" id="KW-0238">DNA-binding</keyword>
<dbReference type="InterPro" id="IPR013325">
    <property type="entry name" value="RNA_pol_sigma_r2"/>
</dbReference>
<name>A0A6N2QVZ2_BLAHA</name>
<dbReference type="SUPFAM" id="SSF88659">
    <property type="entry name" value="Sigma3 and sigma4 domains of RNA polymerase sigma factors"/>
    <property type="match status" value="1"/>
</dbReference>
<dbReference type="SUPFAM" id="SSF88946">
    <property type="entry name" value="Sigma2 domain of RNA polymerase sigma factors"/>
    <property type="match status" value="1"/>
</dbReference>
<dbReference type="AlphaFoldDB" id="A0A6N2QVZ2"/>
<dbReference type="InterPro" id="IPR013249">
    <property type="entry name" value="RNA_pol_sigma70_r4_t2"/>
</dbReference>
<evidence type="ECO:0000259" key="7">
    <source>
        <dbReference type="Pfam" id="PF08281"/>
    </source>
</evidence>
<dbReference type="InterPro" id="IPR039425">
    <property type="entry name" value="RNA_pol_sigma-70-like"/>
</dbReference>
<comment type="similarity">
    <text evidence="1">Belongs to the sigma-70 factor family. ECF subfamily.</text>
</comment>
<keyword evidence="2" id="KW-0805">Transcription regulation</keyword>
<dbReference type="PANTHER" id="PTHR43133:SF8">
    <property type="entry name" value="RNA POLYMERASE SIGMA FACTOR HI_1459-RELATED"/>
    <property type="match status" value="1"/>
</dbReference>
<evidence type="ECO:0000256" key="1">
    <source>
        <dbReference type="ARBA" id="ARBA00010641"/>
    </source>
</evidence>
<accession>A0A6N2QVZ2</accession>
<keyword evidence="5" id="KW-0804">Transcription</keyword>
<dbReference type="EMBL" id="CACRSY010000004">
    <property type="protein sequence ID" value="VYS72713.1"/>
    <property type="molecule type" value="Genomic_DNA"/>
</dbReference>
<evidence type="ECO:0000256" key="4">
    <source>
        <dbReference type="ARBA" id="ARBA00023125"/>
    </source>
</evidence>
<evidence type="ECO:0000256" key="3">
    <source>
        <dbReference type="ARBA" id="ARBA00023082"/>
    </source>
</evidence>
<dbReference type="InterPro" id="IPR007627">
    <property type="entry name" value="RNA_pol_sigma70_r2"/>
</dbReference>
<dbReference type="GO" id="GO:0003677">
    <property type="term" value="F:DNA binding"/>
    <property type="evidence" value="ECO:0007669"/>
    <property type="project" value="UniProtKB-KW"/>
</dbReference>
<gene>
    <name evidence="8" type="primary">sigM</name>
    <name evidence="8" type="ORF">BHLFYP23_01283</name>
</gene>
<organism evidence="8">
    <name type="scientific">Blautia hansenii</name>
    <name type="common">Ruminococcus hansenii</name>
    <dbReference type="NCBI Taxonomy" id="1322"/>
    <lineage>
        <taxon>Bacteria</taxon>
        <taxon>Bacillati</taxon>
        <taxon>Bacillota</taxon>
        <taxon>Clostridia</taxon>
        <taxon>Lachnospirales</taxon>
        <taxon>Lachnospiraceae</taxon>
        <taxon>Blautia</taxon>
    </lineage>
</organism>
<dbReference type="InterPro" id="IPR013324">
    <property type="entry name" value="RNA_pol_sigma_r3/r4-like"/>
</dbReference>